<reference evidence="2 3" key="1">
    <citation type="submission" date="2019-12" db="EMBL/GenBank/DDBJ databases">
        <authorList>
            <person name="Li C."/>
            <person name="Zhao J."/>
        </authorList>
    </citation>
    <scope>NUCLEOTIDE SEQUENCE [LARGE SCALE GENOMIC DNA]</scope>
    <source>
        <strain evidence="2 3">NEAU-DD11</strain>
    </source>
</reference>
<dbReference type="EMBL" id="WSES01000005">
    <property type="protein sequence ID" value="MVW61955.1"/>
    <property type="molecule type" value="Genomic_DNA"/>
</dbReference>
<feature type="signal peptide" evidence="1">
    <location>
        <begin position="1"/>
        <end position="21"/>
    </location>
</feature>
<comment type="caution">
    <text evidence="2">The sequence shown here is derived from an EMBL/GenBank/DDBJ whole genome shotgun (WGS) entry which is preliminary data.</text>
</comment>
<feature type="chain" id="PRO_5031015292" evidence="1">
    <location>
        <begin position="22"/>
        <end position="253"/>
    </location>
</feature>
<dbReference type="Proteomes" id="UP000443353">
    <property type="component" value="Unassembled WGS sequence"/>
</dbReference>
<keyword evidence="1" id="KW-0732">Signal</keyword>
<dbReference type="AlphaFoldDB" id="A0A7X3K934"/>
<organism evidence="2 3">
    <name type="scientific">Massilia cellulosiltytica</name>
    <dbReference type="NCBI Taxonomy" id="2683234"/>
    <lineage>
        <taxon>Bacteria</taxon>
        <taxon>Pseudomonadati</taxon>
        <taxon>Pseudomonadota</taxon>
        <taxon>Betaproteobacteria</taxon>
        <taxon>Burkholderiales</taxon>
        <taxon>Oxalobacteraceae</taxon>
        <taxon>Telluria group</taxon>
        <taxon>Massilia</taxon>
    </lineage>
</organism>
<evidence type="ECO:0000256" key="1">
    <source>
        <dbReference type="SAM" id="SignalP"/>
    </source>
</evidence>
<sequence>MKRTFLSAGLALLALAPLAHAQQGGAANEALEVMLLRTSASTRCTDDCTVRSLPYSAERVTETVKVLADGNRIVQRNTEKLYRDSDGRTRVESEWNGKALVQIQDPVGGMSYRLYPDTKTGYRMAIAAPTGPAPSAPGTAKVAEQLAPALNVDAAGTVAQSRSLGTKQIEGLTASGTHTTVTVPAGAAGNVKPMISTTEMWMARDLWIPLEMRMSNPFMGDSVMHLRNLSRLEPPTALFAVPADYTVREIVRR</sequence>
<proteinExistence type="predicted"/>
<keyword evidence="3" id="KW-1185">Reference proteome</keyword>
<accession>A0A7X3K934</accession>
<gene>
    <name evidence="2" type="ORF">GPY61_18650</name>
</gene>
<dbReference type="RefSeq" id="WP_160409691.1">
    <property type="nucleotide sequence ID" value="NZ_WSES01000005.1"/>
</dbReference>
<evidence type="ECO:0000313" key="2">
    <source>
        <dbReference type="EMBL" id="MVW61955.1"/>
    </source>
</evidence>
<name>A0A7X3K934_9BURK</name>
<protein>
    <submittedName>
        <fullName evidence="2">Uncharacterized protein</fullName>
    </submittedName>
</protein>
<evidence type="ECO:0000313" key="3">
    <source>
        <dbReference type="Proteomes" id="UP000443353"/>
    </source>
</evidence>